<accession>A0A6C1B1R6</accession>
<reference evidence="3 4" key="1">
    <citation type="submission" date="2020-02" db="EMBL/GenBank/DDBJ databases">
        <title>Nitrogenibacter mangrovi gen. nov., sp. nov. isolated from mangrove sediment, a denitrifying betaproteobacterium.</title>
        <authorList>
            <person name="Liao H."/>
            <person name="Tian Y."/>
        </authorList>
    </citation>
    <scope>NUCLEOTIDE SEQUENCE [LARGE SCALE GENOMIC DNA]</scope>
    <source>
        <strain evidence="3 4">M9-3-2</strain>
    </source>
</reference>
<feature type="chain" id="PRO_5025647651" evidence="2">
    <location>
        <begin position="32"/>
        <end position="407"/>
    </location>
</feature>
<feature type="region of interest" description="Disordered" evidence="1">
    <location>
        <begin position="381"/>
        <end position="407"/>
    </location>
</feature>
<evidence type="ECO:0000256" key="2">
    <source>
        <dbReference type="SAM" id="SignalP"/>
    </source>
</evidence>
<organism evidence="3 4">
    <name type="scientific">Nitrogeniibacter mangrovi</name>
    <dbReference type="NCBI Taxonomy" id="2016596"/>
    <lineage>
        <taxon>Bacteria</taxon>
        <taxon>Pseudomonadati</taxon>
        <taxon>Pseudomonadota</taxon>
        <taxon>Betaproteobacteria</taxon>
        <taxon>Rhodocyclales</taxon>
        <taxon>Zoogloeaceae</taxon>
        <taxon>Nitrogeniibacter</taxon>
    </lineage>
</organism>
<proteinExistence type="predicted"/>
<dbReference type="InterPro" id="IPR018759">
    <property type="entry name" value="BBP2_2"/>
</dbReference>
<evidence type="ECO:0000313" key="3">
    <source>
        <dbReference type="EMBL" id="QID16758.1"/>
    </source>
</evidence>
<evidence type="ECO:0000313" key="4">
    <source>
        <dbReference type="Proteomes" id="UP000501991"/>
    </source>
</evidence>
<keyword evidence="4" id="KW-1185">Reference proteome</keyword>
<keyword evidence="2" id="KW-0732">Signal</keyword>
<dbReference type="KEGG" id="azq:G3580_03375"/>
<dbReference type="InterPro" id="IPR017465">
    <property type="entry name" value="EpsL_proteobac"/>
</dbReference>
<feature type="signal peptide" evidence="2">
    <location>
        <begin position="1"/>
        <end position="31"/>
    </location>
</feature>
<dbReference type="Pfam" id="PF10082">
    <property type="entry name" value="BBP2_2"/>
    <property type="match status" value="1"/>
</dbReference>
<name>A0A6C1B1R6_9RHOO</name>
<evidence type="ECO:0000256" key="1">
    <source>
        <dbReference type="SAM" id="MobiDB-lite"/>
    </source>
</evidence>
<gene>
    <name evidence="3" type="ORF">G3580_03375</name>
</gene>
<sequence>MKGRRAPGRDHRCAYVIFCAALAFGAGPVHAEDPADALNVYISQSFQHDDNIYRLPDGVRPFGNGQRGDTISVTSLSAVFDRVYGRQRLHASADLSRAGFAEWSDLDYTTKGAAAGWDWRVGPRWTGTLQVDQKEVARDFADVQTNRRETSINRQRTFKASASYWWHPDWAVGMGWERYNSAYSDRASERADYRASIPEISLTYRPESGNRLSLSARFTDGEYPNRVLTATADEGFRQSDVRMSGRWRLTGLSVLSGYLGYTRRTYRNLSIRNFSGMTGRLQYDWTITGKVSLRSTVRREIGARQDLIDNFVVTKAVSLEPSWAATSRIAVHGKWEWRKRDFGGDPGIVVSAPSQDEKTRTLRLSVSYLVRDYLSLSLSHTRNSRTSDQPNKEYDARVSSLTAQLSF</sequence>
<dbReference type="NCBIfam" id="TIGR03014">
    <property type="entry name" value="EpsL"/>
    <property type="match status" value="1"/>
</dbReference>
<dbReference type="EMBL" id="CP048836">
    <property type="protein sequence ID" value="QID16758.1"/>
    <property type="molecule type" value="Genomic_DNA"/>
</dbReference>
<dbReference type="Proteomes" id="UP000501991">
    <property type="component" value="Chromosome"/>
</dbReference>
<protein>
    <submittedName>
        <fullName evidence="3">Outer membrane beta-barrel protein</fullName>
    </submittedName>
</protein>
<dbReference type="AlphaFoldDB" id="A0A6C1B1R6"/>
<dbReference type="RefSeq" id="WP_173763926.1">
    <property type="nucleotide sequence ID" value="NZ_CP048836.1"/>
</dbReference>